<dbReference type="EC" id="4.2.1.20" evidence="12"/>
<comment type="catalytic activity">
    <reaction evidence="11 12">
        <text>(1S,2R)-1-C-(indol-3-yl)glycerol 3-phosphate + L-serine = D-glyceraldehyde 3-phosphate + L-tryptophan + H2O</text>
        <dbReference type="Rhea" id="RHEA:10532"/>
        <dbReference type="ChEBI" id="CHEBI:15377"/>
        <dbReference type="ChEBI" id="CHEBI:33384"/>
        <dbReference type="ChEBI" id="CHEBI:57912"/>
        <dbReference type="ChEBI" id="CHEBI:58866"/>
        <dbReference type="ChEBI" id="CHEBI:59776"/>
        <dbReference type="EC" id="4.2.1.20"/>
    </reaction>
</comment>
<evidence type="ECO:0000256" key="10">
    <source>
        <dbReference type="ARBA" id="ARBA00023239"/>
    </source>
</evidence>
<comment type="similarity">
    <text evidence="4 12">Belongs to the TrpB family.</text>
</comment>
<evidence type="ECO:0000256" key="1">
    <source>
        <dbReference type="ARBA" id="ARBA00001933"/>
    </source>
</evidence>
<dbReference type="GO" id="GO:0004834">
    <property type="term" value="F:tryptophan synthase activity"/>
    <property type="evidence" value="ECO:0007669"/>
    <property type="project" value="UniProtKB-UniRule"/>
</dbReference>
<keyword evidence="15" id="KW-1185">Reference proteome</keyword>
<evidence type="ECO:0000256" key="9">
    <source>
        <dbReference type="ARBA" id="ARBA00023141"/>
    </source>
</evidence>
<keyword evidence="8 12" id="KW-0663">Pyridoxal phosphate</keyword>
<keyword evidence="9 12" id="KW-0057">Aromatic amino acid biosynthesis</keyword>
<sequence length="411" mass="44282">MGLPHPTAELAPDADGFFGRFGGRFVAETLMPLILELQQAYESAKQDPEFHAELDALRRDYIGRESPLYFAERLTEQLGGARIYLKREDLMHTGAHKINNCIGQVLLARRMGKQRIIAETGAGMHGVATATVAARFGMKCIIYMGSTDIDRQQPNVQRMKLLGAEVIPVTSGTGTLKDAMNDALRDWVTNVADTFYIIGTVAGPHPYPAMVRDFQSVIGQEVREQLAEKEGRLPDSLVACIGGGSNAMGLFHPFLEDESVRLVGVEAAGEGLDTGKHAASLQGGSPGVLHGNRTFLLQSAEGQITDAHSISAGLDYPGIGPEHAWLHEVGRAEYVAVTDDEALDAFKTLCRLEGIIPALESSHAIAHAIKLAPTLPEDHVMVLNLSGRGDKDMTTVTERLADELAADAPAE</sequence>
<dbReference type="PANTHER" id="PTHR48077:SF3">
    <property type="entry name" value="TRYPTOPHAN SYNTHASE"/>
    <property type="match status" value="1"/>
</dbReference>
<dbReference type="InterPro" id="IPR006653">
    <property type="entry name" value="Trp_synth_b_CS"/>
</dbReference>
<comment type="pathway">
    <text evidence="3 12">Amino-acid biosynthesis; L-tryptophan biosynthesis; L-tryptophan from chorismate: step 5/5.</text>
</comment>
<name>A0A7W5BWN7_9GAMM</name>
<comment type="cofactor">
    <cofactor evidence="1 12">
        <name>pyridoxal 5'-phosphate</name>
        <dbReference type="ChEBI" id="CHEBI:597326"/>
    </cofactor>
</comment>
<evidence type="ECO:0000313" key="14">
    <source>
        <dbReference type="EMBL" id="MBB3139468.1"/>
    </source>
</evidence>
<keyword evidence="10 12" id="KW-0456">Lyase</keyword>
<evidence type="ECO:0000256" key="5">
    <source>
        <dbReference type="ARBA" id="ARBA00011270"/>
    </source>
</evidence>
<dbReference type="NCBIfam" id="TIGR00263">
    <property type="entry name" value="trpB"/>
    <property type="match status" value="1"/>
</dbReference>
<evidence type="ECO:0000256" key="7">
    <source>
        <dbReference type="ARBA" id="ARBA00022822"/>
    </source>
</evidence>
<evidence type="ECO:0000256" key="11">
    <source>
        <dbReference type="ARBA" id="ARBA00049047"/>
    </source>
</evidence>
<dbReference type="Gene3D" id="3.40.50.1100">
    <property type="match status" value="2"/>
</dbReference>
<protein>
    <recommendedName>
        <fullName evidence="12">Tryptophan synthase beta chain</fullName>
        <ecNumber evidence="12">4.2.1.20</ecNumber>
    </recommendedName>
</protein>
<evidence type="ECO:0000256" key="8">
    <source>
        <dbReference type="ARBA" id="ARBA00022898"/>
    </source>
</evidence>
<dbReference type="PIRSF" id="PIRSF001413">
    <property type="entry name" value="Trp_syn_beta"/>
    <property type="match status" value="1"/>
</dbReference>
<comment type="function">
    <text evidence="2 12">The beta subunit is responsible for the synthesis of L-tryptophan from indole and L-serine.</text>
</comment>
<dbReference type="FunFam" id="3.40.50.1100:FF:000004">
    <property type="entry name" value="Tryptophan synthase beta chain"/>
    <property type="match status" value="1"/>
</dbReference>
<evidence type="ECO:0000259" key="13">
    <source>
        <dbReference type="Pfam" id="PF00291"/>
    </source>
</evidence>
<feature type="domain" description="Tryptophan synthase beta chain-like PALP" evidence="13">
    <location>
        <begin position="64"/>
        <end position="387"/>
    </location>
</feature>
<gene>
    <name evidence="12" type="primary">trpB</name>
    <name evidence="14" type="ORF">FHR96_000314</name>
</gene>
<evidence type="ECO:0000256" key="2">
    <source>
        <dbReference type="ARBA" id="ARBA00002786"/>
    </source>
</evidence>
<dbReference type="InterPro" id="IPR036052">
    <property type="entry name" value="TrpB-like_PALP_sf"/>
</dbReference>
<dbReference type="Proteomes" id="UP000525987">
    <property type="component" value="Unassembled WGS sequence"/>
</dbReference>
<dbReference type="CDD" id="cd06446">
    <property type="entry name" value="Trp-synth_B"/>
    <property type="match status" value="1"/>
</dbReference>
<keyword evidence="7 12" id="KW-0822">Tryptophan biosynthesis</keyword>
<dbReference type="FunFam" id="3.40.50.1100:FF:000001">
    <property type="entry name" value="Tryptophan synthase beta chain"/>
    <property type="match status" value="1"/>
</dbReference>
<dbReference type="PROSITE" id="PS00168">
    <property type="entry name" value="TRP_SYNTHASE_BETA"/>
    <property type="match status" value="1"/>
</dbReference>
<evidence type="ECO:0000256" key="6">
    <source>
        <dbReference type="ARBA" id="ARBA00022605"/>
    </source>
</evidence>
<dbReference type="EMBL" id="JACHXM010000001">
    <property type="protein sequence ID" value="MBB3139468.1"/>
    <property type="molecule type" value="Genomic_DNA"/>
</dbReference>
<dbReference type="HAMAP" id="MF_00133">
    <property type="entry name" value="Trp_synth_beta"/>
    <property type="match status" value="1"/>
</dbReference>
<dbReference type="InterPro" id="IPR001926">
    <property type="entry name" value="TrpB-like_PALP"/>
</dbReference>
<feature type="modified residue" description="N6-(pyridoxal phosphate)lysine" evidence="12">
    <location>
        <position position="97"/>
    </location>
</feature>
<dbReference type="RefSeq" id="WP_183385879.1">
    <property type="nucleotide sequence ID" value="NZ_JACHXM010000001.1"/>
</dbReference>
<dbReference type="AlphaFoldDB" id="A0A7W5BWN7"/>
<evidence type="ECO:0000256" key="4">
    <source>
        <dbReference type="ARBA" id="ARBA00009982"/>
    </source>
</evidence>
<dbReference type="PANTHER" id="PTHR48077">
    <property type="entry name" value="TRYPTOPHAN SYNTHASE-RELATED"/>
    <property type="match status" value="1"/>
</dbReference>
<dbReference type="GO" id="GO:0005737">
    <property type="term" value="C:cytoplasm"/>
    <property type="evidence" value="ECO:0007669"/>
    <property type="project" value="TreeGrafter"/>
</dbReference>
<keyword evidence="6 12" id="KW-0028">Amino-acid biosynthesis</keyword>
<dbReference type="UniPathway" id="UPA00035">
    <property type="reaction ID" value="UER00044"/>
</dbReference>
<dbReference type="InterPro" id="IPR023026">
    <property type="entry name" value="Trp_synth_beta/beta-like"/>
</dbReference>
<accession>A0A7W5BWN7</accession>
<comment type="subunit">
    <text evidence="5 12">Tetramer of two alpha and two beta chains.</text>
</comment>
<evidence type="ECO:0000256" key="3">
    <source>
        <dbReference type="ARBA" id="ARBA00004733"/>
    </source>
</evidence>
<comment type="caution">
    <text evidence="14">The sequence shown here is derived from an EMBL/GenBank/DDBJ whole genome shotgun (WGS) entry which is preliminary data.</text>
</comment>
<evidence type="ECO:0000313" key="15">
    <source>
        <dbReference type="Proteomes" id="UP000525987"/>
    </source>
</evidence>
<organism evidence="14 15">
    <name type="scientific">Halomonas organivorans</name>
    <dbReference type="NCBI Taxonomy" id="257772"/>
    <lineage>
        <taxon>Bacteria</taxon>
        <taxon>Pseudomonadati</taxon>
        <taxon>Pseudomonadota</taxon>
        <taxon>Gammaproteobacteria</taxon>
        <taxon>Oceanospirillales</taxon>
        <taxon>Halomonadaceae</taxon>
        <taxon>Halomonas</taxon>
    </lineage>
</organism>
<dbReference type="SUPFAM" id="SSF53686">
    <property type="entry name" value="Tryptophan synthase beta subunit-like PLP-dependent enzymes"/>
    <property type="match status" value="1"/>
</dbReference>
<dbReference type="Pfam" id="PF00291">
    <property type="entry name" value="PALP"/>
    <property type="match status" value="1"/>
</dbReference>
<proteinExistence type="inferred from homology"/>
<evidence type="ECO:0000256" key="12">
    <source>
        <dbReference type="HAMAP-Rule" id="MF_00133"/>
    </source>
</evidence>
<reference evidence="14 15" key="1">
    <citation type="submission" date="2020-08" db="EMBL/GenBank/DDBJ databases">
        <title>Genomic Encyclopedia of Type Strains, Phase III (KMG-III): the genomes of soil and plant-associated and newly described type strains.</title>
        <authorList>
            <person name="Whitman W."/>
        </authorList>
    </citation>
    <scope>NUCLEOTIDE SEQUENCE [LARGE SCALE GENOMIC DNA]</scope>
    <source>
        <strain evidence="14 15">CECT 5995</strain>
    </source>
</reference>
<dbReference type="InterPro" id="IPR006654">
    <property type="entry name" value="Trp_synth_beta"/>
</dbReference>